<dbReference type="PROSITE" id="PS50297">
    <property type="entry name" value="ANK_REP_REGION"/>
    <property type="match status" value="7"/>
</dbReference>
<dbReference type="Pfam" id="PF00023">
    <property type="entry name" value="Ank"/>
    <property type="match status" value="1"/>
</dbReference>
<dbReference type="Pfam" id="PF12796">
    <property type="entry name" value="Ank_2"/>
    <property type="match status" value="2"/>
</dbReference>
<feature type="non-terminal residue" evidence="1">
    <location>
        <position position="334"/>
    </location>
</feature>
<organism evidence="1">
    <name type="scientific">marine metagenome</name>
    <dbReference type="NCBI Taxonomy" id="408172"/>
    <lineage>
        <taxon>unclassified sequences</taxon>
        <taxon>metagenomes</taxon>
        <taxon>ecological metagenomes</taxon>
    </lineage>
</organism>
<dbReference type="SMART" id="SM00248">
    <property type="entry name" value="ANK"/>
    <property type="match status" value="7"/>
</dbReference>
<dbReference type="InterPro" id="IPR051616">
    <property type="entry name" value="Cul2-RING_E3_ligase_SR"/>
</dbReference>
<dbReference type="InterPro" id="IPR036770">
    <property type="entry name" value="Ankyrin_rpt-contain_sf"/>
</dbReference>
<dbReference type="PRINTS" id="PR01415">
    <property type="entry name" value="ANKYRIN"/>
</dbReference>
<sequence>MTPGRRKLLLIGTVLFAAQSYSQNMPTVVNMAKEADWENLEYLLEDGLNPNVIYGDGTTALHWASYHDSLSGTMSLLEAGADVNATTDLGVTPLWLAAENSSVSITKALLEAGADPSISLLSGETIVMTAAQSGNGDVVKALLAAGADPNAAVTRGQTALMWAAGRGYSDAIEALLEYGANVHARSVVRPQYVKSEKVQDSHPAYKYWIEQGGNTALMFAARSGDRRSAQLLVEAGSDVNDLSAFGTSPAMMAVHGGNSELLDYLLENGADPDLNRSGQTALHDAVLRGNPEAVKVLIKHGADLEAVLESPTPTRRQSTDYSFHDALIGATPLW</sequence>
<dbReference type="InterPro" id="IPR002110">
    <property type="entry name" value="Ankyrin_rpt"/>
</dbReference>
<dbReference type="Gene3D" id="1.25.40.20">
    <property type="entry name" value="Ankyrin repeat-containing domain"/>
    <property type="match status" value="3"/>
</dbReference>
<dbReference type="EMBL" id="UINC01054461">
    <property type="protein sequence ID" value="SVB72201.1"/>
    <property type="molecule type" value="Genomic_DNA"/>
</dbReference>
<gene>
    <name evidence="1" type="ORF">METZ01_LOCUS225055</name>
</gene>
<accession>A0A382GDF3</accession>
<proteinExistence type="predicted"/>
<dbReference type="PROSITE" id="PS50088">
    <property type="entry name" value="ANK_REPEAT"/>
    <property type="match status" value="7"/>
</dbReference>
<dbReference type="SUPFAM" id="SSF48403">
    <property type="entry name" value="Ankyrin repeat"/>
    <property type="match status" value="1"/>
</dbReference>
<name>A0A382GDF3_9ZZZZ</name>
<evidence type="ECO:0000313" key="1">
    <source>
        <dbReference type="EMBL" id="SVB72201.1"/>
    </source>
</evidence>
<protein>
    <submittedName>
        <fullName evidence="1">Uncharacterized protein</fullName>
    </submittedName>
</protein>
<dbReference type="PANTHER" id="PTHR46224:SF6">
    <property type="entry name" value="ANKYRIN REPEAT FAMILY PROTEIN"/>
    <property type="match status" value="1"/>
</dbReference>
<dbReference type="PANTHER" id="PTHR46224">
    <property type="entry name" value="ANKYRIN REPEAT FAMILY PROTEIN"/>
    <property type="match status" value="1"/>
</dbReference>
<dbReference type="AlphaFoldDB" id="A0A382GDF3"/>
<reference evidence="1" key="1">
    <citation type="submission" date="2018-05" db="EMBL/GenBank/DDBJ databases">
        <authorList>
            <person name="Lanie J.A."/>
            <person name="Ng W.-L."/>
            <person name="Kazmierczak K.M."/>
            <person name="Andrzejewski T.M."/>
            <person name="Davidsen T.M."/>
            <person name="Wayne K.J."/>
            <person name="Tettelin H."/>
            <person name="Glass J.I."/>
            <person name="Rusch D."/>
            <person name="Podicherti R."/>
            <person name="Tsui H.-C.T."/>
            <person name="Winkler M.E."/>
        </authorList>
    </citation>
    <scope>NUCLEOTIDE SEQUENCE</scope>
</reference>